<comment type="caution">
    <text evidence="3">The sequence shown here is derived from an EMBL/GenBank/DDBJ whole genome shotgun (WGS) entry which is preliminary data.</text>
</comment>
<feature type="transmembrane region" description="Helical" evidence="1">
    <location>
        <begin position="95"/>
        <end position="116"/>
    </location>
</feature>
<dbReference type="AlphaFoldDB" id="A0ABD5RUD2"/>
<dbReference type="InterPro" id="IPR003675">
    <property type="entry name" value="Rce1/LyrA-like_dom"/>
</dbReference>
<dbReference type="EMBL" id="JBHSQH010000004">
    <property type="protein sequence ID" value="MFC5973735.1"/>
    <property type="molecule type" value="Genomic_DNA"/>
</dbReference>
<keyword evidence="1" id="KW-0472">Membrane</keyword>
<feature type="transmembrane region" description="Helical" evidence="1">
    <location>
        <begin position="58"/>
        <end position="75"/>
    </location>
</feature>
<evidence type="ECO:0000256" key="1">
    <source>
        <dbReference type="SAM" id="Phobius"/>
    </source>
</evidence>
<feature type="transmembrane region" description="Helical" evidence="1">
    <location>
        <begin position="136"/>
        <end position="160"/>
    </location>
</feature>
<keyword evidence="1" id="KW-1133">Transmembrane helix</keyword>
<dbReference type="Proteomes" id="UP001596099">
    <property type="component" value="Unassembled WGS sequence"/>
</dbReference>
<feature type="transmembrane region" description="Helical" evidence="1">
    <location>
        <begin position="23"/>
        <end position="46"/>
    </location>
</feature>
<dbReference type="GO" id="GO:0080120">
    <property type="term" value="P:CAAX-box protein maturation"/>
    <property type="evidence" value="ECO:0007669"/>
    <property type="project" value="UniProtKB-ARBA"/>
</dbReference>
<accession>A0ABD5RUD2</accession>
<evidence type="ECO:0000313" key="3">
    <source>
        <dbReference type="EMBL" id="MFC5973735.1"/>
    </source>
</evidence>
<keyword evidence="4" id="KW-1185">Reference proteome</keyword>
<name>A0ABD5RUD2_9EURY</name>
<evidence type="ECO:0000259" key="2">
    <source>
        <dbReference type="Pfam" id="PF02517"/>
    </source>
</evidence>
<proteinExistence type="predicted"/>
<protein>
    <submittedName>
        <fullName evidence="3">Type II CAAX prenyl endopeptidase Rce1 family protein</fullName>
    </submittedName>
</protein>
<organism evidence="3 4">
    <name type="scientific">Halomarina salina</name>
    <dbReference type="NCBI Taxonomy" id="1872699"/>
    <lineage>
        <taxon>Archaea</taxon>
        <taxon>Methanobacteriati</taxon>
        <taxon>Methanobacteriota</taxon>
        <taxon>Stenosarchaea group</taxon>
        <taxon>Halobacteria</taxon>
        <taxon>Halobacteriales</taxon>
        <taxon>Natronomonadaceae</taxon>
        <taxon>Halomarina</taxon>
    </lineage>
</organism>
<feature type="transmembrane region" description="Helical" evidence="1">
    <location>
        <begin position="235"/>
        <end position="252"/>
    </location>
</feature>
<reference evidence="3 4" key="1">
    <citation type="journal article" date="2019" name="Int. J. Syst. Evol. Microbiol.">
        <title>The Global Catalogue of Microorganisms (GCM) 10K type strain sequencing project: providing services to taxonomists for standard genome sequencing and annotation.</title>
        <authorList>
            <consortium name="The Broad Institute Genomics Platform"/>
            <consortium name="The Broad Institute Genome Sequencing Center for Infectious Disease"/>
            <person name="Wu L."/>
            <person name="Ma J."/>
        </authorList>
    </citation>
    <scope>NUCLEOTIDE SEQUENCE [LARGE SCALE GENOMIC DNA]</scope>
    <source>
        <strain evidence="3 4">CGMCC 1.12543</strain>
    </source>
</reference>
<feature type="transmembrane region" description="Helical" evidence="1">
    <location>
        <begin position="208"/>
        <end position="228"/>
    </location>
</feature>
<dbReference type="Pfam" id="PF02517">
    <property type="entry name" value="Rce1-like"/>
    <property type="match status" value="1"/>
</dbReference>
<gene>
    <name evidence="3" type="ORF">ACFPYI_20610</name>
</gene>
<dbReference type="GO" id="GO:0004175">
    <property type="term" value="F:endopeptidase activity"/>
    <property type="evidence" value="ECO:0007669"/>
    <property type="project" value="UniProtKB-ARBA"/>
</dbReference>
<sequence length="294" mass="31670">MTARTTDSDERVRWPPAFHGRSWLPLVFVVAFSLWVMVSNVSFSWVFGSNPSVVAESLWNLPSGMVQFGLVLLVLRFEGVRLRDLGLGRRQLTMALVTVAGFVLAVNVAVAGLVVLGGGQLSVVPFGLYRSPPLEYSVPALVAAGVAQYVFVGPVEELAFRGYLQNKLTDLLGPRSARFRTAVAIVATAAVFAVLHVPTLVLVEGVPLGQAVGSLVMLTLSGIAFGTIYALTHNLFLVAFLHGIGNFWPLVVDPGVGAWPNWGLILILYGLVVVLYRQWNGGVFQSPERVGTEV</sequence>
<feature type="transmembrane region" description="Helical" evidence="1">
    <location>
        <begin position="258"/>
        <end position="276"/>
    </location>
</feature>
<dbReference type="PANTHER" id="PTHR39430:SF1">
    <property type="entry name" value="PROTEASE"/>
    <property type="match status" value="1"/>
</dbReference>
<keyword evidence="1" id="KW-0812">Transmembrane</keyword>
<dbReference type="PANTHER" id="PTHR39430">
    <property type="entry name" value="MEMBRANE-ASSOCIATED PROTEASE-RELATED"/>
    <property type="match status" value="1"/>
</dbReference>
<feature type="domain" description="CAAX prenyl protease 2/Lysostaphin resistance protein A-like" evidence="2">
    <location>
        <begin position="141"/>
        <end position="247"/>
    </location>
</feature>
<dbReference type="RefSeq" id="WP_247421431.1">
    <property type="nucleotide sequence ID" value="NZ_JALLGW010000005.1"/>
</dbReference>
<feature type="transmembrane region" description="Helical" evidence="1">
    <location>
        <begin position="181"/>
        <end position="202"/>
    </location>
</feature>
<evidence type="ECO:0000313" key="4">
    <source>
        <dbReference type="Proteomes" id="UP001596099"/>
    </source>
</evidence>